<dbReference type="InParanoid" id="A0A066VGN9"/>
<comment type="similarity">
    <text evidence="8">Belongs to the Clp1 family. Clp1 subfamily.</text>
</comment>
<feature type="domain" description="Clp1 P-loop" evidence="12">
    <location>
        <begin position="266"/>
        <end position="461"/>
    </location>
</feature>
<feature type="binding site" evidence="8">
    <location>
        <position position="22"/>
    </location>
    <ligand>
        <name>ATP</name>
        <dbReference type="ChEBI" id="CHEBI:30616"/>
    </ligand>
</feature>
<dbReference type="GO" id="GO:0006388">
    <property type="term" value="P:tRNA splicing, via endonucleolytic cleavage and ligation"/>
    <property type="evidence" value="ECO:0007669"/>
    <property type="project" value="TreeGrafter"/>
</dbReference>
<comment type="subcellular location">
    <subcellularLocation>
        <location evidence="1 8">Nucleus</location>
    </subcellularLocation>
</comment>
<dbReference type="OMA" id="DITGWWP"/>
<feature type="domain" description="Clp1 C-terminal" evidence="10">
    <location>
        <begin position="499"/>
        <end position="630"/>
    </location>
</feature>
<dbReference type="HOGENOM" id="CLU_018195_3_1_1"/>
<feature type="region of interest" description="Disordered" evidence="9">
    <location>
        <begin position="147"/>
        <end position="192"/>
    </location>
</feature>
<feature type="compositionally biased region" description="Low complexity" evidence="9">
    <location>
        <begin position="173"/>
        <end position="186"/>
    </location>
</feature>
<reference evidence="13 14" key="1">
    <citation type="submission" date="2014-05" db="EMBL/GenBank/DDBJ databases">
        <title>Draft genome sequence of a rare smut relative, Tilletiaria anomala UBC 951.</title>
        <authorList>
            <consortium name="DOE Joint Genome Institute"/>
            <person name="Toome M."/>
            <person name="Kuo A."/>
            <person name="Henrissat B."/>
            <person name="Lipzen A."/>
            <person name="Tritt A."/>
            <person name="Yoshinaga Y."/>
            <person name="Zane M."/>
            <person name="Barry K."/>
            <person name="Grigoriev I.V."/>
            <person name="Spatafora J.W."/>
            <person name="Aimea M.C."/>
        </authorList>
    </citation>
    <scope>NUCLEOTIDE SEQUENCE [LARGE SCALE GENOMIC DNA]</scope>
    <source>
        <strain evidence="13 14">UBC 951</strain>
    </source>
</reference>
<dbReference type="InterPro" id="IPR027417">
    <property type="entry name" value="P-loop_NTPase"/>
</dbReference>
<evidence type="ECO:0000259" key="10">
    <source>
        <dbReference type="Pfam" id="PF06807"/>
    </source>
</evidence>
<dbReference type="GO" id="GO:0031124">
    <property type="term" value="P:mRNA 3'-end processing"/>
    <property type="evidence" value="ECO:0007669"/>
    <property type="project" value="UniProtKB-UniRule"/>
</dbReference>
<evidence type="ECO:0000256" key="4">
    <source>
        <dbReference type="ARBA" id="ARBA00022664"/>
    </source>
</evidence>
<dbReference type="GO" id="GO:0051731">
    <property type="term" value="F:polynucleotide 5'-hydroxyl-kinase activity"/>
    <property type="evidence" value="ECO:0007669"/>
    <property type="project" value="InterPro"/>
</dbReference>
<proteinExistence type="inferred from homology"/>
<keyword evidence="14" id="KW-1185">Reference proteome</keyword>
<evidence type="ECO:0000256" key="7">
    <source>
        <dbReference type="ARBA" id="ARBA00023242"/>
    </source>
</evidence>
<dbReference type="GO" id="GO:0005524">
    <property type="term" value="F:ATP binding"/>
    <property type="evidence" value="ECO:0007669"/>
    <property type="project" value="UniProtKB-UniRule"/>
</dbReference>
<dbReference type="InterPro" id="IPR038238">
    <property type="entry name" value="Clp1_C_sf"/>
</dbReference>
<dbReference type="HAMAP" id="MF_03035">
    <property type="entry name" value="Clp1"/>
    <property type="match status" value="1"/>
</dbReference>
<dbReference type="Pfam" id="PF16575">
    <property type="entry name" value="CLP1_P"/>
    <property type="match status" value="1"/>
</dbReference>
<dbReference type="GeneID" id="25265343"/>
<evidence type="ECO:0000256" key="8">
    <source>
        <dbReference type="HAMAP-Rule" id="MF_03035"/>
    </source>
</evidence>
<dbReference type="PANTHER" id="PTHR12755:SF6">
    <property type="entry name" value="POLYRIBONUCLEOTIDE 5'-HYDROXYL-KINASE CLP1"/>
    <property type="match status" value="1"/>
</dbReference>
<dbReference type="PANTHER" id="PTHR12755">
    <property type="entry name" value="CLEAVAGE/POLYADENYLATION FACTOR IA SUBUNIT CLP1P"/>
    <property type="match status" value="1"/>
</dbReference>
<evidence type="ECO:0000256" key="6">
    <source>
        <dbReference type="ARBA" id="ARBA00022840"/>
    </source>
</evidence>
<dbReference type="InterPro" id="IPR028606">
    <property type="entry name" value="Clp1"/>
</dbReference>
<evidence type="ECO:0000256" key="9">
    <source>
        <dbReference type="SAM" id="MobiDB-lite"/>
    </source>
</evidence>
<comment type="function">
    <text evidence="8">Required for endonucleolytic cleavage during polyadenylation-dependent pre-mRNA 3'-end formation.</text>
</comment>
<evidence type="ECO:0000259" key="11">
    <source>
        <dbReference type="Pfam" id="PF16573"/>
    </source>
</evidence>
<evidence type="ECO:0000313" key="14">
    <source>
        <dbReference type="Proteomes" id="UP000027361"/>
    </source>
</evidence>
<dbReference type="OrthoDB" id="258143at2759"/>
<dbReference type="InterPro" id="IPR032324">
    <property type="entry name" value="Clp1_N"/>
</dbReference>
<dbReference type="InterPro" id="IPR045116">
    <property type="entry name" value="Clp1/Grc3"/>
</dbReference>
<dbReference type="InterPro" id="IPR038239">
    <property type="entry name" value="Clp1_N_sf"/>
</dbReference>
<accession>A0A066VGN9</accession>
<dbReference type="Gene3D" id="2.40.30.330">
    <property type="entry name" value="Pre-mRNA cleavage complex subunit Clp1, C-terminal domain"/>
    <property type="match status" value="1"/>
</dbReference>
<comment type="caution">
    <text evidence="13">The sequence shown here is derived from an EMBL/GenBank/DDBJ whole genome shotgun (WGS) entry which is preliminary data.</text>
</comment>
<dbReference type="AlphaFoldDB" id="A0A066VGN9"/>
<dbReference type="InterPro" id="IPR032319">
    <property type="entry name" value="CLP1_P"/>
</dbReference>
<gene>
    <name evidence="8" type="primary">CLP1</name>
    <name evidence="13" type="ORF">K437DRAFT_259681</name>
</gene>
<evidence type="ECO:0000256" key="3">
    <source>
        <dbReference type="ARBA" id="ARBA00019824"/>
    </source>
</evidence>
<feature type="compositionally biased region" description="Basic and acidic residues" evidence="9">
    <location>
        <begin position="249"/>
        <end position="262"/>
    </location>
</feature>
<keyword evidence="7 8" id="KW-0539">Nucleus</keyword>
<keyword evidence="4 8" id="KW-0507">mRNA processing</keyword>
<evidence type="ECO:0000256" key="5">
    <source>
        <dbReference type="ARBA" id="ARBA00022741"/>
    </source>
</evidence>
<evidence type="ECO:0000313" key="13">
    <source>
        <dbReference type="EMBL" id="KDN37750.1"/>
    </source>
</evidence>
<feature type="domain" description="Clp1 N-terminal" evidence="11">
    <location>
        <begin position="16"/>
        <end position="122"/>
    </location>
</feature>
<protein>
    <recommendedName>
        <fullName evidence="3">Polynucleotide 5'-hydroxyl-kinase GRC3</fullName>
    </recommendedName>
    <alternativeName>
        <fullName evidence="2">Polynucleotide 5'-hydroxyl-kinase grc3</fullName>
    </alternativeName>
</protein>
<feature type="binding site" evidence="8">
    <location>
        <begin position="203"/>
        <end position="208"/>
    </location>
    <ligand>
        <name>ATP</name>
        <dbReference type="ChEBI" id="CHEBI:30616"/>
    </ligand>
</feature>
<comment type="subunit">
    <text evidence="8">Component of a pre-mRNA cleavage factor complex. Interacts directly with PCF11.</text>
</comment>
<evidence type="ECO:0000256" key="2">
    <source>
        <dbReference type="ARBA" id="ARBA00018706"/>
    </source>
</evidence>
<dbReference type="Proteomes" id="UP000027361">
    <property type="component" value="Unassembled WGS sequence"/>
</dbReference>
<dbReference type="RefSeq" id="XP_013240482.1">
    <property type="nucleotide sequence ID" value="XM_013385028.1"/>
</dbReference>
<sequence>MAAATHPSDSGSKIIQLPPRSEWRFELERGERIAIRLLGPYQGGGASSSSSKPDADIFGAEIAQGEDRWYTFGDEAKGAVTSWNGAALEMIGSVSTDYVADEPSPAFSAYANLHLLLEKRRLGARAELRANDASLAAALAEEELQRLSGKRPTSVLQDRDGLASEAHTEEGKPAAAVEGGAAGASAYRPEGQGPRVMVVGGEPAGKTSLVKLLANLALRSPAVCDIGRKRKQDGKENGALGGGGGGASRQEDEHAKQEAEDRQITGWWPVIVNLDPSEGAPPLPATLSAIPLQPIPLPLLPSASPALPFGTFPQTTGYLQSGSATAQAVSPLVLWLGRTSLRENELHARRLIEHLAEGTERRLARDPRARMSGLLIDMPGVTTADGRNKYSLLQHTIRTFKVDIVVVLGHEKLNIELSRAFPAGSSGVSIVKLPKSEGVVELDETYKERLRRAQVRNYFYGGGGSEADRTAFKSAEYGATGIGGKLGEPLGGVPVLNAFSTSIPLDLLEVYRIGQESMAPTSALPIGASRSVTAAQLVKLDQLNSTMDQSSLLHAVLALVQPPRGGGGPGKADSEVEPPPEDDEILGAQVLGFLHVADIDAQRKKMTVLSPLPGKLPSKTALLGTIDWQDV</sequence>
<evidence type="ECO:0000256" key="1">
    <source>
        <dbReference type="ARBA" id="ARBA00004123"/>
    </source>
</evidence>
<evidence type="ECO:0000259" key="12">
    <source>
        <dbReference type="Pfam" id="PF16575"/>
    </source>
</evidence>
<dbReference type="FunCoup" id="A0A066VGN9">
    <property type="interactions" value="507"/>
</dbReference>
<dbReference type="Gene3D" id="2.60.120.1030">
    <property type="entry name" value="Clp1, DNA binding domain"/>
    <property type="match status" value="1"/>
</dbReference>
<feature type="compositionally biased region" description="Basic and acidic residues" evidence="9">
    <location>
        <begin position="157"/>
        <end position="172"/>
    </location>
</feature>
<dbReference type="STRING" id="1037660.A0A066VGN9"/>
<dbReference type="Pfam" id="PF16573">
    <property type="entry name" value="CLP1_N"/>
    <property type="match status" value="1"/>
</dbReference>
<name>A0A066VGN9_TILAU</name>
<dbReference type="EMBL" id="JMSN01000131">
    <property type="protein sequence ID" value="KDN37750.1"/>
    <property type="molecule type" value="Genomic_DNA"/>
</dbReference>
<feature type="binding site" evidence="8">
    <location>
        <position position="77"/>
    </location>
    <ligand>
        <name>ATP</name>
        <dbReference type="ChEBI" id="CHEBI:30616"/>
    </ligand>
</feature>
<keyword evidence="6 8" id="KW-0067">ATP-binding</keyword>
<dbReference type="Gene3D" id="3.40.50.300">
    <property type="entry name" value="P-loop containing nucleotide triphosphate hydrolases"/>
    <property type="match status" value="1"/>
</dbReference>
<feature type="region of interest" description="Disordered" evidence="9">
    <location>
        <begin position="229"/>
        <end position="262"/>
    </location>
</feature>
<dbReference type="GO" id="GO:0005849">
    <property type="term" value="C:mRNA cleavage factor complex"/>
    <property type="evidence" value="ECO:0007669"/>
    <property type="project" value="UniProtKB-UniRule"/>
</dbReference>
<keyword evidence="5 8" id="KW-0547">Nucleotide-binding</keyword>
<organism evidence="13 14">
    <name type="scientific">Tilletiaria anomala (strain ATCC 24038 / CBS 436.72 / UBC 951)</name>
    <dbReference type="NCBI Taxonomy" id="1037660"/>
    <lineage>
        <taxon>Eukaryota</taxon>
        <taxon>Fungi</taxon>
        <taxon>Dikarya</taxon>
        <taxon>Basidiomycota</taxon>
        <taxon>Ustilaginomycotina</taxon>
        <taxon>Exobasidiomycetes</taxon>
        <taxon>Georgefischeriales</taxon>
        <taxon>Tilletiariaceae</taxon>
        <taxon>Tilletiaria</taxon>
    </lineage>
</organism>
<dbReference type="Pfam" id="PF06807">
    <property type="entry name" value="Clp1"/>
    <property type="match status" value="1"/>
</dbReference>
<dbReference type="InterPro" id="IPR010655">
    <property type="entry name" value="Clp1_C"/>
</dbReference>